<dbReference type="Proteomes" id="UP000689195">
    <property type="component" value="Unassembled WGS sequence"/>
</dbReference>
<gene>
    <name evidence="2" type="ORF">PPENT_87.1.T1180013</name>
</gene>
<reference evidence="2" key="1">
    <citation type="submission" date="2021-01" db="EMBL/GenBank/DDBJ databases">
        <authorList>
            <consortium name="Genoscope - CEA"/>
            <person name="William W."/>
        </authorList>
    </citation>
    <scope>NUCLEOTIDE SEQUENCE</scope>
</reference>
<dbReference type="AlphaFoldDB" id="A0A8S1XAY4"/>
<organism evidence="2 3">
    <name type="scientific">Paramecium pentaurelia</name>
    <dbReference type="NCBI Taxonomy" id="43138"/>
    <lineage>
        <taxon>Eukaryota</taxon>
        <taxon>Sar</taxon>
        <taxon>Alveolata</taxon>
        <taxon>Ciliophora</taxon>
        <taxon>Intramacronucleata</taxon>
        <taxon>Oligohymenophorea</taxon>
        <taxon>Peniculida</taxon>
        <taxon>Parameciidae</taxon>
        <taxon>Paramecium</taxon>
    </lineage>
</organism>
<comment type="caution">
    <text evidence="2">The sequence shown here is derived from an EMBL/GenBank/DDBJ whole genome shotgun (WGS) entry which is preliminary data.</text>
</comment>
<proteinExistence type="predicted"/>
<dbReference type="GO" id="GO:0016887">
    <property type="term" value="F:ATP hydrolysis activity"/>
    <property type="evidence" value="ECO:0007669"/>
    <property type="project" value="InterPro"/>
</dbReference>
<feature type="domain" description="ATPase AAA-type core" evidence="1">
    <location>
        <begin position="44"/>
        <end position="99"/>
    </location>
</feature>
<accession>A0A8S1XAY4</accession>
<keyword evidence="3" id="KW-1185">Reference proteome</keyword>
<dbReference type="InterPro" id="IPR003959">
    <property type="entry name" value="ATPase_AAA_core"/>
</dbReference>
<dbReference type="Pfam" id="PF00004">
    <property type="entry name" value="AAA"/>
    <property type="match status" value="1"/>
</dbReference>
<evidence type="ECO:0000313" key="2">
    <source>
        <dbReference type="EMBL" id="CAD8198210.1"/>
    </source>
</evidence>
<dbReference type="EMBL" id="CAJJDO010000118">
    <property type="protein sequence ID" value="CAD8198210.1"/>
    <property type="molecule type" value="Genomic_DNA"/>
</dbReference>
<dbReference type="OrthoDB" id="312100at2759"/>
<evidence type="ECO:0000313" key="3">
    <source>
        <dbReference type="Proteomes" id="UP000689195"/>
    </source>
</evidence>
<name>A0A8S1XAY4_9CILI</name>
<dbReference type="GO" id="GO:0005524">
    <property type="term" value="F:ATP binding"/>
    <property type="evidence" value="ECO:0007669"/>
    <property type="project" value="InterPro"/>
</dbReference>
<protein>
    <recommendedName>
        <fullName evidence="1">ATPase AAA-type core domain-containing protein</fullName>
    </recommendedName>
</protein>
<evidence type="ECO:0000259" key="1">
    <source>
        <dbReference type="Pfam" id="PF00004"/>
    </source>
</evidence>
<sequence>MGIFISILTFNRIIFRNKKSQTIKDNNNILFMGCCSSRKNNDYVLIIGSPGSGKTNLYKKLNQNINDQFSFVDIPAMDLEESIENREKFINDFQNICENKINKKSQIVSIVVSVKFERTDLMKRSLLSVIKYFHRYLDLIIIAITHFDQSEDQDEDKNNLKQQLKFLLKNNEDRIVFSQNSNQNDNQMCENLLKIIENVKQNKQEPFTLKDTIFEKIDETQQQNHLRDLFQEFNNQQ</sequence>